<accession>A0A250KZA2</accession>
<evidence type="ECO:0000313" key="2">
    <source>
        <dbReference type="Proteomes" id="UP000266313"/>
    </source>
</evidence>
<dbReference type="EMBL" id="AP017928">
    <property type="protein sequence ID" value="BBA36846.1"/>
    <property type="molecule type" value="Genomic_DNA"/>
</dbReference>
<dbReference type="RefSeq" id="WP_170160882.1">
    <property type="nucleotide sequence ID" value="NZ_AP017928.1"/>
</dbReference>
<dbReference type="AlphaFoldDB" id="A0A250KZA2"/>
<name>A0A250KZA2_9GAMM</name>
<evidence type="ECO:0000313" key="1">
    <source>
        <dbReference type="EMBL" id="BBA36846.1"/>
    </source>
</evidence>
<protein>
    <submittedName>
        <fullName evidence="1">PilT protein domain-containing protein</fullName>
    </submittedName>
</protein>
<gene>
    <name evidence="1" type="ORF">sS8_4923</name>
</gene>
<dbReference type="KEGG" id="mmai:sS8_4923"/>
<proteinExistence type="predicted"/>
<reference evidence="1 2" key="1">
    <citation type="submission" date="2016-12" db="EMBL/GenBank/DDBJ databases">
        <title>Genome sequencing of Methylocaldum marinum.</title>
        <authorList>
            <person name="Takeuchi M."/>
            <person name="Kamagata Y."/>
            <person name="Hiraoka S."/>
            <person name="Oshima K."/>
            <person name="Hattori M."/>
            <person name="Iwasaki W."/>
        </authorList>
    </citation>
    <scope>NUCLEOTIDE SEQUENCE [LARGE SCALE GENOMIC DNA]</scope>
    <source>
        <strain evidence="1 2">S8</strain>
    </source>
</reference>
<organism evidence="1 2">
    <name type="scientific">Methylocaldum marinum</name>
    <dbReference type="NCBI Taxonomy" id="1432792"/>
    <lineage>
        <taxon>Bacteria</taxon>
        <taxon>Pseudomonadati</taxon>
        <taxon>Pseudomonadota</taxon>
        <taxon>Gammaproteobacteria</taxon>
        <taxon>Methylococcales</taxon>
        <taxon>Methylococcaceae</taxon>
        <taxon>Methylocaldum</taxon>
    </lineage>
</organism>
<keyword evidence="2" id="KW-1185">Reference proteome</keyword>
<dbReference type="Proteomes" id="UP000266313">
    <property type="component" value="Chromosome"/>
</dbReference>
<sequence length="55" mass="6054">MIVVDSSVWIDYFNGIDTPQTAILDELLGVEPLAIGDLIQPRSCKDFARMAFPNG</sequence>